<keyword evidence="5" id="KW-0762">Sugar transport</keyword>
<accession>M5E3T9</accession>
<dbReference type="AlphaFoldDB" id="M5E3T9"/>
<keyword evidence="3 4" id="KW-0732">Signal</keyword>
<dbReference type="Gene3D" id="3.40.190.10">
    <property type="entry name" value="Periplasmic binding protein-like II"/>
    <property type="match status" value="1"/>
</dbReference>
<evidence type="ECO:0000256" key="4">
    <source>
        <dbReference type="SAM" id="SignalP"/>
    </source>
</evidence>
<protein>
    <submittedName>
        <fullName evidence="5">ABC-type sugar transport system, periplasmic component</fullName>
    </submittedName>
</protein>
<reference evidence="6" key="1">
    <citation type="journal article" date="2013" name="Genome Announc.">
        <title>Genome Sequence of Halanaerobium saccharolyticum subsp. saccharolyticum Strain DSM 6643T, a Halophilic Hydrogen-Producing Bacterium.</title>
        <authorList>
            <person name="Kivisto A."/>
            <person name="Larjo A."/>
            <person name="Ciranna A."/>
            <person name="Santala V."/>
            <person name="Roos C."/>
            <person name="Karp M."/>
        </authorList>
    </citation>
    <scope>NUCLEOTIDE SEQUENCE [LARGE SCALE GENOMIC DNA]</scope>
    <source>
        <strain evidence="6">DSM 6643</strain>
    </source>
</reference>
<dbReference type="RefSeq" id="WP_005490190.1">
    <property type="nucleotide sequence ID" value="NZ_CAUI01000023.1"/>
</dbReference>
<evidence type="ECO:0000256" key="2">
    <source>
        <dbReference type="ARBA" id="ARBA00022448"/>
    </source>
</evidence>
<dbReference type="Pfam" id="PF01547">
    <property type="entry name" value="SBP_bac_1"/>
    <property type="match status" value="1"/>
</dbReference>
<comment type="caution">
    <text evidence="5">The sequence shown here is derived from an EMBL/GenBank/DDBJ whole genome shotgun (WGS) entry which is preliminary data.</text>
</comment>
<evidence type="ECO:0000256" key="3">
    <source>
        <dbReference type="ARBA" id="ARBA00022729"/>
    </source>
</evidence>
<dbReference type="GO" id="GO:0055052">
    <property type="term" value="C:ATP-binding cassette (ABC) transporter complex, substrate-binding subunit-containing"/>
    <property type="evidence" value="ECO:0007669"/>
    <property type="project" value="TreeGrafter"/>
</dbReference>
<dbReference type="STRING" id="1293054.HSACCH_02403"/>
<dbReference type="eggNOG" id="COG1653">
    <property type="taxonomic scope" value="Bacteria"/>
</dbReference>
<gene>
    <name evidence="5" type="ORF">HSACCH_02403</name>
</gene>
<sequence length="436" mass="49864">MQKKLLVISLTLFLILSFAAAAYAQTTTIRYFMWDPEFKAVEQKLIDQFEAENPDIEVEFTALEPSNYWPKISAMASAGELPDVFSMSSGYIDQWAQDGLLMNIQDQVDTLPQDDYFTKVFSTLRYPDKESSDMYGMPYAWVTTVLYYNKDMFDQAGLDYPDENWSWEDFRKAAVELTIDENEDGIAERYGHWWYGRYAHVEPWVYANGGRILNEDKTRIEVDAKAKEALEFLGDLSNKYNVSPPKRDIVGIRQQDMFPLEQTAMWVDGSWNIQHVRDMVNGKFDWGIAKVPAGPSAEPGDYEAYGWPDSIAISKNSEQQEAAWKLVKYLVGKNRPLESYMAGKVPINKELANSEQWIEEDKQPAEMEIVLELGEMIGRTSFTIGWGEWRGYADTGGAGMNGVLDSVTNGEMTVEEAIESFTKHGNEVLERYYPEE</sequence>
<dbReference type="InterPro" id="IPR006059">
    <property type="entry name" value="SBP"/>
</dbReference>
<name>M5E3T9_9FIRM</name>
<dbReference type="PANTHER" id="PTHR30061:SF50">
    <property type="entry name" value="MALTOSE_MALTODEXTRIN-BINDING PERIPLASMIC PROTEIN"/>
    <property type="match status" value="1"/>
</dbReference>
<dbReference type="PANTHER" id="PTHR30061">
    <property type="entry name" value="MALTOSE-BINDING PERIPLASMIC PROTEIN"/>
    <property type="match status" value="1"/>
</dbReference>
<keyword evidence="2" id="KW-0813">Transport</keyword>
<dbReference type="GO" id="GO:0015768">
    <property type="term" value="P:maltose transport"/>
    <property type="evidence" value="ECO:0007669"/>
    <property type="project" value="TreeGrafter"/>
</dbReference>
<feature type="chain" id="PRO_5004065840" evidence="4">
    <location>
        <begin position="25"/>
        <end position="436"/>
    </location>
</feature>
<keyword evidence="6" id="KW-1185">Reference proteome</keyword>
<evidence type="ECO:0000313" key="5">
    <source>
        <dbReference type="EMBL" id="CCU80898.1"/>
    </source>
</evidence>
<dbReference type="SUPFAM" id="SSF53850">
    <property type="entry name" value="Periplasmic binding protein-like II"/>
    <property type="match status" value="1"/>
</dbReference>
<dbReference type="OrthoDB" id="383937at2"/>
<proteinExistence type="inferred from homology"/>
<feature type="signal peptide" evidence="4">
    <location>
        <begin position="1"/>
        <end position="24"/>
    </location>
</feature>
<dbReference type="Proteomes" id="UP000012063">
    <property type="component" value="Unassembled WGS sequence"/>
</dbReference>
<evidence type="ECO:0000313" key="6">
    <source>
        <dbReference type="Proteomes" id="UP000012063"/>
    </source>
</evidence>
<organism evidence="5 6">
    <name type="scientific">Halanaerobium saccharolyticum subsp. saccharolyticum DSM 6643</name>
    <dbReference type="NCBI Taxonomy" id="1293054"/>
    <lineage>
        <taxon>Bacteria</taxon>
        <taxon>Bacillati</taxon>
        <taxon>Bacillota</taxon>
        <taxon>Clostridia</taxon>
        <taxon>Halanaerobiales</taxon>
        <taxon>Halanaerobiaceae</taxon>
        <taxon>Halanaerobium</taxon>
    </lineage>
</organism>
<dbReference type="FunCoup" id="M5E3T9">
    <property type="interactions" value="22"/>
</dbReference>
<dbReference type="GO" id="GO:0042956">
    <property type="term" value="P:maltodextrin transmembrane transport"/>
    <property type="evidence" value="ECO:0007669"/>
    <property type="project" value="TreeGrafter"/>
</dbReference>
<dbReference type="GO" id="GO:1901982">
    <property type="term" value="F:maltose binding"/>
    <property type="evidence" value="ECO:0007669"/>
    <property type="project" value="TreeGrafter"/>
</dbReference>
<dbReference type="CDD" id="cd13585">
    <property type="entry name" value="PBP2_TMBP_like"/>
    <property type="match status" value="1"/>
</dbReference>
<evidence type="ECO:0000256" key="1">
    <source>
        <dbReference type="ARBA" id="ARBA00008520"/>
    </source>
</evidence>
<dbReference type="EMBL" id="CAUI01000023">
    <property type="protein sequence ID" value="CCU80898.1"/>
    <property type="molecule type" value="Genomic_DNA"/>
</dbReference>
<dbReference type="InParanoid" id="M5E3T9"/>
<comment type="similarity">
    <text evidence="1">Belongs to the bacterial solute-binding protein 1 family.</text>
</comment>